<dbReference type="EMBL" id="LT629742">
    <property type="protein sequence ID" value="SDS83303.1"/>
    <property type="molecule type" value="Genomic_DNA"/>
</dbReference>
<dbReference type="Gene3D" id="3.40.50.1820">
    <property type="entry name" value="alpha/beta hydrolase"/>
    <property type="match status" value="1"/>
</dbReference>
<dbReference type="Proteomes" id="UP000181956">
    <property type="component" value="Chromosome I"/>
</dbReference>
<dbReference type="STRING" id="412690.SAMN04489834_2248"/>
<gene>
    <name evidence="2" type="ORF">SAMN04489834_2248</name>
</gene>
<dbReference type="SUPFAM" id="SSF53474">
    <property type="entry name" value="alpha/beta-Hydrolases"/>
    <property type="match status" value="1"/>
</dbReference>
<keyword evidence="2" id="KW-0378">Hydrolase</keyword>
<evidence type="ECO:0000259" key="1">
    <source>
        <dbReference type="Pfam" id="PF12697"/>
    </source>
</evidence>
<dbReference type="PANTHER" id="PTHR43358">
    <property type="entry name" value="ALPHA/BETA-HYDROLASE"/>
    <property type="match status" value="1"/>
</dbReference>
<reference evidence="3" key="1">
    <citation type="submission" date="2016-10" db="EMBL/GenBank/DDBJ databases">
        <authorList>
            <person name="Varghese N."/>
            <person name="Submissions S."/>
        </authorList>
    </citation>
    <scope>NUCLEOTIDE SEQUENCE [LARGE SCALE GENOMIC DNA]</scope>
    <source>
        <strain evidence="3">DSM 21772</strain>
    </source>
</reference>
<keyword evidence="3" id="KW-1185">Reference proteome</keyword>
<accession>A0A1H1VEZ9</accession>
<dbReference type="Pfam" id="PF12697">
    <property type="entry name" value="Abhydrolase_6"/>
    <property type="match status" value="1"/>
</dbReference>
<sequence>MRLGWVVTSAAAAAGATLGGLGLVIARRLTASVGERRYELTIRGVDRSGERPVVLLDRTPRTAAPGAYCLLLESGGLVRLSRAVKDHGPTLVGREVLGPLDPSVRSGSRASWSGIYFASPEDAGLEAVDVDIETDVGVAPAWLINPAGGPSSTWAIHIHGLGSSRAATLRGVQVAADAGLTSLVVTYRNDREGPAVGSGRSTLGATEVDDVRDAVRYALAHGASRIVLFGWSMGAAIALQLAVDTELRGVVAGLVLESPVLDWVSTIKANCVRSGLPAWAGTFAVPWLDSGFLARITGPGGRARLRDFDWTARADELAVPTLILHGSTDTSVPFAISSRLRDRRPDLVQLQKFHVDHAMTWNSDRDRWRVAVLSFLESCGEPEHAKG</sequence>
<organism evidence="2 3">
    <name type="scientific">Microterricola viridarii</name>
    <dbReference type="NCBI Taxonomy" id="412690"/>
    <lineage>
        <taxon>Bacteria</taxon>
        <taxon>Bacillati</taxon>
        <taxon>Actinomycetota</taxon>
        <taxon>Actinomycetes</taxon>
        <taxon>Micrococcales</taxon>
        <taxon>Microbacteriaceae</taxon>
        <taxon>Microterricola</taxon>
    </lineage>
</organism>
<proteinExistence type="predicted"/>
<dbReference type="OrthoDB" id="8111537at2"/>
<dbReference type="InterPro" id="IPR052920">
    <property type="entry name" value="DNA-binding_regulatory"/>
</dbReference>
<dbReference type="GO" id="GO:0016787">
    <property type="term" value="F:hydrolase activity"/>
    <property type="evidence" value="ECO:0007669"/>
    <property type="project" value="UniProtKB-KW"/>
</dbReference>
<name>A0A1H1VEZ9_9MICO</name>
<evidence type="ECO:0000313" key="2">
    <source>
        <dbReference type="EMBL" id="SDS83303.1"/>
    </source>
</evidence>
<dbReference type="AlphaFoldDB" id="A0A1H1VEZ9"/>
<protein>
    <submittedName>
        <fullName evidence="2">Alpha/beta hydrolase family protein</fullName>
    </submittedName>
</protein>
<dbReference type="InterPro" id="IPR000073">
    <property type="entry name" value="AB_hydrolase_1"/>
</dbReference>
<dbReference type="PANTHER" id="PTHR43358:SF4">
    <property type="entry name" value="ALPHA_BETA HYDROLASE FOLD-1 DOMAIN-CONTAINING PROTEIN"/>
    <property type="match status" value="1"/>
</dbReference>
<evidence type="ECO:0000313" key="3">
    <source>
        <dbReference type="Proteomes" id="UP000181956"/>
    </source>
</evidence>
<dbReference type="InterPro" id="IPR029058">
    <property type="entry name" value="AB_hydrolase_fold"/>
</dbReference>
<feature type="domain" description="AB hydrolase-1" evidence="1">
    <location>
        <begin position="156"/>
        <end position="335"/>
    </location>
</feature>